<evidence type="ECO:0000313" key="2">
    <source>
        <dbReference type="EMBL" id="GIX69567.1"/>
    </source>
</evidence>
<evidence type="ECO:0000256" key="1">
    <source>
        <dbReference type="SAM" id="MobiDB-lite"/>
    </source>
</evidence>
<reference evidence="2 3" key="1">
    <citation type="submission" date="2021-06" db="EMBL/GenBank/DDBJ databases">
        <title>Caerostris darwini draft genome.</title>
        <authorList>
            <person name="Kono N."/>
            <person name="Arakawa K."/>
        </authorList>
    </citation>
    <scope>NUCLEOTIDE SEQUENCE [LARGE SCALE GENOMIC DNA]</scope>
</reference>
<dbReference type="EMBL" id="BPLQ01000287">
    <property type="protein sequence ID" value="GIX69567.1"/>
    <property type="molecule type" value="Genomic_DNA"/>
</dbReference>
<dbReference type="AlphaFoldDB" id="A0AAV4MD01"/>
<accession>A0AAV4MD01</accession>
<sequence length="366" mass="40728">MKMTESNEDSPLPPEFLAMKSSGARIINEAVATEESFKIITDCMDILYDDYKRLAPEIHESPSHICRRPRIKFDGSTDASETFRATPKSTTDALKTPGMEIESPTDALETPGKESESPTDAPETPGKESESPTDAPEKPGKQKESPSDAPETPGKESESPGDAPESSVKCENDEKDLPANEALLHKLMESLSVLKISTNSLMLSNNERLIINNVQAAHVIELETTAEALKQLLDQIPPSVVINENLDREEPLLQKFNNDALVNVVAEMEERTSDFCERLKKLSEHITLCRSKMTTINWKQTSLESLCLLEEHVQKYQSEIENVKIFDEASRKAIPCEHLKDRISVCRGELSILEGEIANNIKRIIG</sequence>
<evidence type="ECO:0000313" key="3">
    <source>
        <dbReference type="Proteomes" id="UP001054837"/>
    </source>
</evidence>
<organism evidence="2 3">
    <name type="scientific">Caerostris darwini</name>
    <dbReference type="NCBI Taxonomy" id="1538125"/>
    <lineage>
        <taxon>Eukaryota</taxon>
        <taxon>Metazoa</taxon>
        <taxon>Ecdysozoa</taxon>
        <taxon>Arthropoda</taxon>
        <taxon>Chelicerata</taxon>
        <taxon>Arachnida</taxon>
        <taxon>Araneae</taxon>
        <taxon>Araneomorphae</taxon>
        <taxon>Entelegynae</taxon>
        <taxon>Araneoidea</taxon>
        <taxon>Araneidae</taxon>
        <taxon>Caerostris</taxon>
    </lineage>
</organism>
<feature type="compositionally biased region" description="Basic and acidic residues" evidence="1">
    <location>
        <begin position="125"/>
        <end position="146"/>
    </location>
</feature>
<protein>
    <submittedName>
        <fullName evidence="2">Uncharacterized protein</fullName>
    </submittedName>
</protein>
<feature type="region of interest" description="Disordered" evidence="1">
    <location>
        <begin position="77"/>
        <end position="172"/>
    </location>
</feature>
<keyword evidence="3" id="KW-1185">Reference proteome</keyword>
<comment type="caution">
    <text evidence="2">The sequence shown here is derived from an EMBL/GenBank/DDBJ whole genome shotgun (WGS) entry which is preliminary data.</text>
</comment>
<gene>
    <name evidence="2" type="ORF">CDAR_305211</name>
</gene>
<name>A0AAV4MD01_9ARAC</name>
<dbReference type="Proteomes" id="UP001054837">
    <property type="component" value="Unassembled WGS sequence"/>
</dbReference>
<proteinExistence type="predicted"/>